<evidence type="ECO:0000256" key="1">
    <source>
        <dbReference type="SAM" id="MobiDB-lite"/>
    </source>
</evidence>
<keyword evidence="4" id="KW-1185">Reference proteome</keyword>
<proteinExistence type="predicted"/>
<dbReference type="Pfam" id="PF15696">
    <property type="entry name" value="RAD51_interact"/>
    <property type="match status" value="1"/>
</dbReference>
<evidence type="ECO:0000313" key="3">
    <source>
        <dbReference type="EMBL" id="TWW69160.1"/>
    </source>
</evidence>
<feature type="domain" description="RAD51 interacting motif" evidence="2">
    <location>
        <begin position="335"/>
        <end position="366"/>
    </location>
</feature>
<feature type="compositionally biased region" description="Basic and acidic residues" evidence="1">
    <location>
        <begin position="288"/>
        <end position="297"/>
    </location>
</feature>
<feature type="region of interest" description="Disordered" evidence="1">
    <location>
        <begin position="56"/>
        <end position="81"/>
    </location>
</feature>
<sequence length="373" mass="41723">MSPLVAAIFQMEMVMKGKWHNVVNIVTKKVNLEADVFSGAKGEHAAGEMIATARRETADHTPETPAPARISQESAEGDNNDAVVPWPQEVKPSYHAPTITPALNCSDTLSPLPSAFTLGDRVPAGFDTFQKIQLSLEDEAKSDYSGSNSPLHTSLSGPRRLYHSILEAESTNQHEVAPEEEEEGKDVERFKCHTENTTNLSSDYSCNDVPNLTTTPIRSPRQHVNVPERCTDVTRASEEETSEEFFSPDLMHHENAALDEANGERSLNLCEGDPVLHSTPAGGDGEQEVPRGTHRETSTAIKKKHRESPEMELKREMWSPSFMNQPFYEQVVYRQPEQPKRLKPLETCTRPIRVGLSKRAKTKRLHHCLHPYK</sequence>
<name>A0A5C6NSU0_9TELE</name>
<dbReference type="InterPro" id="IPR031419">
    <property type="entry name" value="RAD51_interact"/>
</dbReference>
<organism evidence="3 4">
    <name type="scientific">Takifugu flavidus</name>
    <name type="common">sansaifugu</name>
    <dbReference type="NCBI Taxonomy" id="433684"/>
    <lineage>
        <taxon>Eukaryota</taxon>
        <taxon>Metazoa</taxon>
        <taxon>Chordata</taxon>
        <taxon>Craniata</taxon>
        <taxon>Vertebrata</taxon>
        <taxon>Euteleostomi</taxon>
        <taxon>Actinopterygii</taxon>
        <taxon>Neopterygii</taxon>
        <taxon>Teleostei</taxon>
        <taxon>Neoteleostei</taxon>
        <taxon>Acanthomorphata</taxon>
        <taxon>Eupercaria</taxon>
        <taxon>Tetraodontiformes</taxon>
        <taxon>Tetradontoidea</taxon>
        <taxon>Tetraodontidae</taxon>
        <taxon>Takifugu</taxon>
    </lineage>
</organism>
<gene>
    <name evidence="3" type="ORF">D4764_19G0009590</name>
</gene>
<evidence type="ECO:0000313" key="4">
    <source>
        <dbReference type="Proteomes" id="UP000324091"/>
    </source>
</evidence>
<comment type="caution">
    <text evidence="3">The sequence shown here is derived from an EMBL/GenBank/DDBJ whole genome shotgun (WGS) entry which is preliminary data.</text>
</comment>
<evidence type="ECO:0000259" key="2">
    <source>
        <dbReference type="Pfam" id="PF15696"/>
    </source>
</evidence>
<protein>
    <recommendedName>
        <fullName evidence="2">RAD51 interacting motif domain-containing protein</fullName>
    </recommendedName>
</protein>
<accession>A0A5C6NSU0</accession>
<dbReference type="Proteomes" id="UP000324091">
    <property type="component" value="Chromosome 19"/>
</dbReference>
<feature type="region of interest" description="Disordered" evidence="1">
    <location>
        <begin position="276"/>
        <end position="312"/>
    </location>
</feature>
<dbReference type="AlphaFoldDB" id="A0A5C6NSU0"/>
<dbReference type="EMBL" id="RHFK02000011">
    <property type="protein sequence ID" value="TWW69160.1"/>
    <property type="molecule type" value="Genomic_DNA"/>
</dbReference>
<reference evidence="3 4" key="1">
    <citation type="submission" date="2019-04" db="EMBL/GenBank/DDBJ databases">
        <title>Chromosome genome assembly for Takifugu flavidus.</title>
        <authorList>
            <person name="Xiao S."/>
        </authorList>
    </citation>
    <scope>NUCLEOTIDE SEQUENCE [LARGE SCALE GENOMIC DNA]</scope>
    <source>
        <strain evidence="3">HTHZ2018</strain>
        <tissue evidence="3">Muscle</tissue>
    </source>
</reference>